<gene>
    <name evidence="1" type="ORF">CLRAG_17290</name>
</gene>
<sequence>MEIKLDYKNTSNKIVINSYNNKVCNDFKSCIHQMNPCINSPDELKNGVFANAPYNVRKSWMNVFNSLPKEDKLYAAIILLELNQIKSGQIKSNNININNYSDDINGYVDLFNTLSEGIQERLQNNKYTDLRIQIAYKKEYYIINKFMKELRKYM</sequence>
<dbReference type="Proteomes" id="UP000093954">
    <property type="component" value="Unassembled WGS sequence"/>
</dbReference>
<name>A0A1A6AVC3_9CLOT</name>
<keyword evidence="2" id="KW-1185">Reference proteome</keyword>
<comment type="caution">
    <text evidence="1">The sequence shown here is derived from an EMBL/GenBank/DDBJ whole genome shotgun (WGS) entry which is preliminary data.</text>
</comment>
<dbReference type="EMBL" id="LROS01000016">
    <property type="protein sequence ID" value="OBR94036.1"/>
    <property type="molecule type" value="Genomic_DNA"/>
</dbReference>
<dbReference type="RefSeq" id="WP_065078040.1">
    <property type="nucleotide sequence ID" value="NZ_LROS01000016.1"/>
</dbReference>
<evidence type="ECO:0000313" key="1">
    <source>
        <dbReference type="EMBL" id="OBR94036.1"/>
    </source>
</evidence>
<dbReference type="AlphaFoldDB" id="A0A1A6AVC3"/>
<reference evidence="1 2" key="1">
    <citation type="journal article" date="2012" name="Front. Microbiol.">
        <title>Draft Genome Sequence of the Virulent Strain 01-B526 of the Fish Pathogen Aeromonas salmonicida.</title>
        <authorList>
            <person name="Charette S.J."/>
            <person name="Brochu F."/>
            <person name="Boyle B."/>
            <person name="Filion G."/>
            <person name="Tanaka K.H."/>
            <person name="Derome N."/>
        </authorList>
    </citation>
    <scope>NUCLEOTIDE SEQUENCE [LARGE SCALE GENOMIC DNA]</scope>
    <source>
        <strain evidence="1 2">P11</strain>
    </source>
</reference>
<protein>
    <submittedName>
        <fullName evidence="1">Uncharacterized protein</fullName>
    </submittedName>
</protein>
<evidence type="ECO:0000313" key="2">
    <source>
        <dbReference type="Proteomes" id="UP000093954"/>
    </source>
</evidence>
<dbReference type="PATRIC" id="fig|1353534.3.peg.1768"/>
<proteinExistence type="predicted"/>
<organism evidence="1 2">
    <name type="scientific">Clostridium ragsdalei P11</name>
    <dbReference type="NCBI Taxonomy" id="1353534"/>
    <lineage>
        <taxon>Bacteria</taxon>
        <taxon>Bacillati</taxon>
        <taxon>Bacillota</taxon>
        <taxon>Clostridia</taxon>
        <taxon>Eubacteriales</taxon>
        <taxon>Clostridiaceae</taxon>
        <taxon>Clostridium</taxon>
    </lineage>
</organism>
<accession>A0A1A6AVC3</accession>